<dbReference type="CDD" id="cd04301">
    <property type="entry name" value="NAT_SF"/>
    <property type="match status" value="1"/>
</dbReference>
<comment type="caution">
    <text evidence="4">The sequence shown here is derived from an EMBL/GenBank/DDBJ whole genome shotgun (WGS) entry which is preliminary data.</text>
</comment>
<evidence type="ECO:0000256" key="1">
    <source>
        <dbReference type="ARBA" id="ARBA00022679"/>
    </source>
</evidence>
<dbReference type="Gene3D" id="3.40.630.30">
    <property type="match status" value="1"/>
</dbReference>
<evidence type="ECO:0000256" key="2">
    <source>
        <dbReference type="ARBA" id="ARBA00023315"/>
    </source>
</evidence>
<dbReference type="InterPro" id="IPR016181">
    <property type="entry name" value="Acyl_CoA_acyltransferase"/>
</dbReference>
<accession>A0A0A2GX71</accession>
<dbReference type="InterPro" id="IPR000182">
    <property type="entry name" value="GNAT_dom"/>
</dbReference>
<dbReference type="OrthoDB" id="9796381at2"/>
<keyword evidence="1 4" id="KW-0808">Transferase</keyword>
<evidence type="ECO:0000259" key="3">
    <source>
        <dbReference type="PROSITE" id="PS51186"/>
    </source>
</evidence>
<dbReference type="PANTHER" id="PTHR43877:SF2">
    <property type="entry name" value="AMINOALKYLPHOSPHONATE N-ACETYLTRANSFERASE-RELATED"/>
    <property type="match status" value="1"/>
</dbReference>
<organism evidence="4 5">
    <name type="scientific">Dokdonia donghaensis DSW-1</name>
    <dbReference type="NCBI Taxonomy" id="1300343"/>
    <lineage>
        <taxon>Bacteria</taxon>
        <taxon>Pseudomonadati</taxon>
        <taxon>Bacteroidota</taxon>
        <taxon>Flavobacteriia</taxon>
        <taxon>Flavobacteriales</taxon>
        <taxon>Flavobacteriaceae</taxon>
        <taxon>Dokdonia</taxon>
    </lineage>
</organism>
<sequence length="166" mass="19291">MIVKAKKIDIPEILALTRACAKSMIEKGIYQWNEHYPSAAAFEQDIDREELCVLKKDGAIIGTIVVSIIMDKEYEDVEWLTQSQGNIYIHRLAVHPDMQGKGYARKMMNYAHQFAQQAGAPSIRLDTFSQNKRNQQFYEARGYKRLGNIYFPKQSNDPFYCYERII</sequence>
<dbReference type="Proteomes" id="UP000030140">
    <property type="component" value="Unassembled WGS sequence"/>
</dbReference>
<evidence type="ECO:0000313" key="4">
    <source>
        <dbReference type="EMBL" id="KGO06901.1"/>
    </source>
</evidence>
<dbReference type="PANTHER" id="PTHR43877">
    <property type="entry name" value="AMINOALKYLPHOSPHONATE N-ACETYLTRANSFERASE-RELATED-RELATED"/>
    <property type="match status" value="1"/>
</dbReference>
<gene>
    <name evidence="4" type="ORF">NV36_08615</name>
</gene>
<dbReference type="PROSITE" id="PS51186">
    <property type="entry name" value="GNAT"/>
    <property type="match status" value="1"/>
</dbReference>
<protein>
    <submittedName>
        <fullName evidence="4">GNAT family acetyltransferase</fullName>
    </submittedName>
</protein>
<dbReference type="GO" id="GO:0016747">
    <property type="term" value="F:acyltransferase activity, transferring groups other than amino-acyl groups"/>
    <property type="evidence" value="ECO:0007669"/>
    <property type="project" value="InterPro"/>
</dbReference>
<dbReference type="KEGG" id="ddo:I597_0594"/>
<dbReference type="Pfam" id="PF00583">
    <property type="entry name" value="Acetyltransf_1"/>
    <property type="match status" value="1"/>
</dbReference>
<dbReference type="PATRIC" id="fig|1300343.5.peg.600"/>
<feature type="domain" description="N-acetyltransferase" evidence="3">
    <location>
        <begin position="1"/>
        <end position="166"/>
    </location>
</feature>
<proteinExistence type="predicted"/>
<keyword evidence="2" id="KW-0012">Acyltransferase</keyword>
<keyword evidence="5" id="KW-1185">Reference proteome</keyword>
<dbReference type="EMBL" id="JSAQ01000001">
    <property type="protein sequence ID" value="KGO06901.1"/>
    <property type="molecule type" value="Genomic_DNA"/>
</dbReference>
<evidence type="ECO:0000313" key="5">
    <source>
        <dbReference type="Proteomes" id="UP000030140"/>
    </source>
</evidence>
<dbReference type="InterPro" id="IPR050832">
    <property type="entry name" value="Bact_Acetyltransf"/>
</dbReference>
<dbReference type="RefSeq" id="WP_035326158.1">
    <property type="nucleotide sequence ID" value="NZ_CP015125.1"/>
</dbReference>
<dbReference type="SUPFAM" id="SSF55729">
    <property type="entry name" value="Acyl-CoA N-acyltransferases (Nat)"/>
    <property type="match status" value="1"/>
</dbReference>
<reference evidence="4 5" key="1">
    <citation type="submission" date="2014-10" db="EMBL/GenBank/DDBJ databases">
        <title>Draft genome sequence of the proteorhodopsin-containing marine bacterium Dokdonia donghaensis.</title>
        <authorList>
            <person name="Gomez-Consarnau L."/>
            <person name="Gonzalez J.M."/>
            <person name="Riedel T."/>
            <person name="Jaenicke S."/>
            <person name="Wagner-Doebler I."/>
            <person name="Fuhrman J.A."/>
        </authorList>
    </citation>
    <scope>NUCLEOTIDE SEQUENCE [LARGE SCALE GENOMIC DNA]</scope>
    <source>
        <strain evidence="4 5">DSW-1</strain>
    </source>
</reference>
<dbReference type="AlphaFoldDB" id="A0A0A2GX71"/>
<name>A0A0A2GX71_9FLAO</name>